<organism evidence="2 3">
    <name type="scientific">Tateyamaria omphalii</name>
    <dbReference type="NCBI Taxonomy" id="299262"/>
    <lineage>
        <taxon>Bacteria</taxon>
        <taxon>Pseudomonadati</taxon>
        <taxon>Pseudomonadota</taxon>
        <taxon>Alphaproteobacteria</taxon>
        <taxon>Rhodobacterales</taxon>
        <taxon>Roseobacteraceae</taxon>
        <taxon>Tateyamaria</taxon>
    </lineage>
</organism>
<dbReference type="Proteomes" id="UP000186336">
    <property type="component" value="Chromosome"/>
</dbReference>
<dbReference type="RefSeq" id="WP_076629022.1">
    <property type="nucleotide sequence ID" value="NZ_CP019312.1"/>
</dbReference>
<dbReference type="Gene3D" id="3.40.50.1820">
    <property type="entry name" value="alpha/beta hydrolase"/>
    <property type="match status" value="1"/>
</dbReference>
<dbReference type="OrthoDB" id="582315at2"/>
<feature type="transmembrane region" description="Helical" evidence="1">
    <location>
        <begin position="541"/>
        <end position="562"/>
    </location>
</feature>
<proteinExistence type="predicted"/>
<dbReference type="InterPro" id="IPR029058">
    <property type="entry name" value="AB_hydrolase_fold"/>
</dbReference>
<dbReference type="KEGG" id="tom:BWR18_13685"/>
<keyword evidence="3" id="KW-1185">Reference proteome</keyword>
<dbReference type="EMBL" id="CP019312">
    <property type="protein sequence ID" value="APX12617.1"/>
    <property type="molecule type" value="Genomic_DNA"/>
</dbReference>
<sequence>MTRVFFSNFEQRSGASVLYVVLHAYNNGPQHVQGIRAAIREIEPDADILCPEMPTGLFSLADPEDIAAQIKERIDLLFAENAYDRIVLVGHSVGALICRRVYLLAFGGPPVDARDADTGTEAAVWVGRVDRIIQFAAMSRGWTINHHLSRKTAFGYRVGLAALLPWGFMNARTPLILHIRKGAPFLTRLRMDWVNMANEVRRRAGAGQEATHVPTIQLLGTIDDTVAPEDNIDPVAGSAFFYRDVPGSGHGDVIDFGDTAALPSQGGEPLGRGDARKAVFQEVATATVADLTQSSVHPADETFADVETDVTHVVFVVHGIRDVGYWTHKIARAIMRRANAPDLRDKVKVRSQTSSYGFFPIISFLRPAKRMEKVDWFMDQYVQVRARYPEAAVSFVGHSHGTYLLARSLREYEFCRFDTVVFAGSVVRRAFPWRDFIAQRQVRKMINYVATADWVVAFFPKAFQAVGWQDLGSAGHDGFDQAVKDGPELFEVEYVRGDHGAAIQEGNWNDIAAFIFDPRQIEPAAGISAPRRNWLVERIGFVAPAVPLLIVAVAVLIGYVLYQAPTTAWSNELLVGVYAFLVVKGLSKL</sequence>
<accession>A0A1P8MWY6</accession>
<keyword evidence="1" id="KW-0472">Membrane</keyword>
<name>A0A1P8MWY6_9RHOB</name>
<keyword evidence="1" id="KW-1133">Transmembrane helix</keyword>
<dbReference type="STRING" id="299262.BWR18_13685"/>
<evidence type="ECO:0000313" key="3">
    <source>
        <dbReference type="Proteomes" id="UP000186336"/>
    </source>
</evidence>
<keyword evidence="1" id="KW-0812">Transmembrane</keyword>
<evidence type="ECO:0000313" key="2">
    <source>
        <dbReference type="EMBL" id="APX12617.1"/>
    </source>
</evidence>
<reference evidence="2 3" key="1">
    <citation type="submission" date="2017-01" db="EMBL/GenBank/DDBJ databases">
        <title>Complete genome of Tateyamaria omphalii DOK1-4 isolated from seawater in Dokdo.</title>
        <authorList>
            <person name="Kim J.H."/>
            <person name="Chi W.-J."/>
        </authorList>
    </citation>
    <scope>NUCLEOTIDE SEQUENCE [LARGE SCALE GENOMIC DNA]</scope>
    <source>
        <strain evidence="2 3">DOK1-4</strain>
    </source>
</reference>
<gene>
    <name evidence="2" type="ORF">BWR18_13685</name>
</gene>
<evidence type="ECO:0000256" key="1">
    <source>
        <dbReference type="SAM" id="Phobius"/>
    </source>
</evidence>
<dbReference type="AlphaFoldDB" id="A0A1P8MWY6"/>
<dbReference type="SUPFAM" id="SSF53474">
    <property type="entry name" value="alpha/beta-Hydrolases"/>
    <property type="match status" value="2"/>
</dbReference>
<protein>
    <submittedName>
        <fullName evidence="2">Uncharacterized protein</fullName>
    </submittedName>
</protein>